<keyword evidence="5 8" id="KW-0460">Magnesium</keyword>
<evidence type="ECO:0000313" key="10">
    <source>
        <dbReference type="EMBL" id="CAA7600727.1"/>
    </source>
</evidence>
<dbReference type="CDD" id="cd02503">
    <property type="entry name" value="MobA"/>
    <property type="match status" value="1"/>
</dbReference>
<comment type="subcellular location">
    <subcellularLocation>
        <location evidence="8">Cytoplasm</location>
    </subcellularLocation>
</comment>
<dbReference type="HAMAP" id="MF_00316">
    <property type="entry name" value="MobA"/>
    <property type="match status" value="1"/>
</dbReference>
<dbReference type="AlphaFoldDB" id="A0A8S0XW06"/>
<accession>A0A8S0XW06</accession>
<comment type="similarity">
    <text evidence="8">Belongs to the MobA family.</text>
</comment>
<name>A0A8S0XW06_9FIRM</name>
<evidence type="ECO:0000256" key="6">
    <source>
        <dbReference type="ARBA" id="ARBA00023134"/>
    </source>
</evidence>
<keyword evidence="11" id="KW-0548">Nucleotidyltransferase</keyword>
<reference evidence="10" key="2">
    <citation type="submission" date="2020-01" db="EMBL/GenBank/DDBJ databases">
        <authorList>
            <person name="Hornung B."/>
        </authorList>
    </citation>
    <scope>NUCLEOTIDE SEQUENCE</scope>
    <source>
        <strain evidence="10">PacBioINE</strain>
    </source>
</reference>
<comment type="catalytic activity">
    <reaction evidence="8">
        <text>Mo-molybdopterin + GTP + H(+) = Mo-molybdopterin guanine dinucleotide + diphosphate</text>
        <dbReference type="Rhea" id="RHEA:34243"/>
        <dbReference type="ChEBI" id="CHEBI:15378"/>
        <dbReference type="ChEBI" id="CHEBI:33019"/>
        <dbReference type="ChEBI" id="CHEBI:37565"/>
        <dbReference type="ChEBI" id="CHEBI:71302"/>
        <dbReference type="ChEBI" id="CHEBI:71310"/>
        <dbReference type="EC" id="2.7.7.77"/>
    </reaction>
</comment>
<comment type="function">
    <text evidence="8">Transfers a GMP moiety from GTP to Mo-molybdopterin (Mo-MPT) cofactor (Moco or molybdenum cofactor) to form Mo-molybdopterin guanine dinucleotide (Mo-MGD) cofactor.</text>
</comment>
<dbReference type="Pfam" id="PF12804">
    <property type="entry name" value="NTP_transf_3"/>
    <property type="match status" value="1"/>
</dbReference>
<evidence type="ECO:0000256" key="1">
    <source>
        <dbReference type="ARBA" id="ARBA00022490"/>
    </source>
</evidence>
<evidence type="ECO:0000256" key="3">
    <source>
        <dbReference type="ARBA" id="ARBA00022723"/>
    </source>
</evidence>
<evidence type="ECO:0000259" key="9">
    <source>
        <dbReference type="Pfam" id="PF12804"/>
    </source>
</evidence>
<feature type="binding site" evidence="8">
    <location>
        <position position="35"/>
    </location>
    <ligand>
        <name>GTP</name>
        <dbReference type="ChEBI" id="CHEBI:37565"/>
    </ligand>
</feature>
<dbReference type="EMBL" id="CDGJ01000017">
    <property type="protein sequence ID" value="CEJ06164.1"/>
    <property type="molecule type" value="Genomic_DNA"/>
</dbReference>
<dbReference type="GO" id="GO:1902758">
    <property type="term" value="P:bis(molybdopterin guanine dinucleotide)molybdenum biosynthetic process"/>
    <property type="evidence" value="ECO:0007669"/>
    <property type="project" value="TreeGrafter"/>
</dbReference>
<evidence type="ECO:0000313" key="12">
    <source>
        <dbReference type="Proteomes" id="UP001071230"/>
    </source>
</evidence>
<evidence type="ECO:0000256" key="4">
    <source>
        <dbReference type="ARBA" id="ARBA00022741"/>
    </source>
</evidence>
<feature type="binding site" evidence="8">
    <location>
        <position position="109"/>
    </location>
    <ligand>
        <name>GTP</name>
        <dbReference type="ChEBI" id="CHEBI:37565"/>
    </ligand>
</feature>
<keyword evidence="12" id="KW-1185">Reference proteome</keyword>
<feature type="binding site" evidence="8">
    <location>
        <begin position="23"/>
        <end position="25"/>
    </location>
    <ligand>
        <name>GTP</name>
        <dbReference type="ChEBI" id="CHEBI:37565"/>
    </ligand>
</feature>
<feature type="binding site" evidence="8">
    <location>
        <position position="80"/>
    </location>
    <ligand>
        <name>GTP</name>
        <dbReference type="ChEBI" id="CHEBI:37565"/>
    </ligand>
</feature>
<dbReference type="SUPFAM" id="SSF53448">
    <property type="entry name" value="Nucleotide-diphospho-sugar transferases"/>
    <property type="match status" value="1"/>
</dbReference>
<evidence type="ECO:0000256" key="8">
    <source>
        <dbReference type="HAMAP-Rule" id="MF_00316"/>
    </source>
</evidence>
<evidence type="ECO:0000256" key="2">
    <source>
        <dbReference type="ARBA" id="ARBA00022679"/>
    </source>
</evidence>
<dbReference type="EMBL" id="LR746496">
    <property type="protein sequence ID" value="CAA7600727.1"/>
    <property type="molecule type" value="Genomic_DNA"/>
</dbReference>
<comment type="domain">
    <text evidence="8">The N-terminal domain determines nucleotide recognition and specific binding, while the C-terminal domain determines the specific binding to the target protein.</text>
</comment>
<sequence>MRITRPDLEGSQAFPLPATGIFLAGGTNSRMGRNKAFLEFGGKPLVERSLAVLSSVFEEVLISSNEPALYQAYGVRVVQDQVSGKGPLAGLAAGLGAARFDAAFFTACDMPFVREELIRYLWRSLPGYEIVVPRAGEVVHPLHAFYRKSCLPAMEENLRAGRYKIIAFYSSCRVRYVLAEELQAFGDAAKMLANVNTPEEWAALVGN</sequence>
<dbReference type="GO" id="GO:0061603">
    <property type="term" value="F:molybdenum cofactor guanylyltransferase activity"/>
    <property type="evidence" value="ECO:0007669"/>
    <property type="project" value="UniProtKB-EC"/>
</dbReference>
<comment type="caution">
    <text evidence="8">Lacks conserved residue(s) required for the propagation of feature annotation.</text>
</comment>
<dbReference type="GO" id="GO:0046872">
    <property type="term" value="F:metal ion binding"/>
    <property type="evidence" value="ECO:0007669"/>
    <property type="project" value="UniProtKB-KW"/>
</dbReference>
<dbReference type="PANTHER" id="PTHR19136">
    <property type="entry name" value="MOLYBDENUM COFACTOR GUANYLYLTRANSFERASE"/>
    <property type="match status" value="1"/>
</dbReference>
<keyword evidence="4 8" id="KW-0547">Nucleotide-binding</keyword>
<dbReference type="InterPro" id="IPR013482">
    <property type="entry name" value="Molybde_CF_guanTrfase"/>
</dbReference>
<dbReference type="InterPro" id="IPR029044">
    <property type="entry name" value="Nucleotide-diphossugar_trans"/>
</dbReference>
<dbReference type="RefSeq" id="WP_240984356.1">
    <property type="nucleotide sequence ID" value="NZ_CDGJ01000017.1"/>
</dbReference>
<dbReference type="Proteomes" id="UP000836597">
    <property type="component" value="Chromosome"/>
</dbReference>
<reference evidence="11" key="1">
    <citation type="submission" date="2014-11" db="EMBL/GenBank/DDBJ databases">
        <authorList>
            <person name="Hornung B.V."/>
        </authorList>
    </citation>
    <scope>NUCLEOTIDE SEQUENCE</scope>
    <source>
        <strain evidence="11">INE</strain>
    </source>
</reference>
<dbReference type="InterPro" id="IPR025877">
    <property type="entry name" value="MobA-like_NTP_Trfase"/>
</dbReference>
<keyword evidence="3 8" id="KW-0479">Metal-binding</keyword>
<organism evidence="10">
    <name type="scientific">Acididesulfobacillus acetoxydans</name>
    <dbReference type="NCBI Taxonomy" id="1561005"/>
    <lineage>
        <taxon>Bacteria</taxon>
        <taxon>Bacillati</taxon>
        <taxon>Bacillota</taxon>
        <taxon>Clostridia</taxon>
        <taxon>Eubacteriales</taxon>
        <taxon>Peptococcaceae</taxon>
        <taxon>Acididesulfobacillus</taxon>
    </lineage>
</organism>
<feature type="binding site" evidence="8">
    <location>
        <position position="109"/>
    </location>
    <ligand>
        <name>Mg(2+)</name>
        <dbReference type="ChEBI" id="CHEBI:18420"/>
    </ligand>
</feature>
<evidence type="ECO:0000256" key="7">
    <source>
        <dbReference type="ARBA" id="ARBA00023150"/>
    </source>
</evidence>
<gene>
    <name evidence="8" type="primary">mobA</name>
    <name evidence="11" type="ORF">DEACI_0610</name>
    <name evidence="10" type="ORF">DEACI_1380</name>
</gene>
<comment type="cofactor">
    <cofactor evidence="8">
        <name>Mg(2+)</name>
        <dbReference type="ChEBI" id="CHEBI:18420"/>
    </cofactor>
</comment>
<dbReference type="PANTHER" id="PTHR19136:SF81">
    <property type="entry name" value="MOLYBDENUM COFACTOR GUANYLYLTRANSFERASE"/>
    <property type="match status" value="1"/>
</dbReference>
<keyword evidence="6 8" id="KW-0342">GTP-binding</keyword>
<dbReference type="GO" id="GO:0005737">
    <property type="term" value="C:cytoplasm"/>
    <property type="evidence" value="ECO:0007669"/>
    <property type="project" value="UniProtKB-SubCell"/>
</dbReference>
<keyword evidence="2 8" id="KW-0808">Transferase</keyword>
<evidence type="ECO:0000313" key="11">
    <source>
        <dbReference type="EMBL" id="CEJ06164.1"/>
    </source>
</evidence>
<protein>
    <recommendedName>
        <fullName evidence="8">Probable molybdenum cofactor guanylyltransferase</fullName>
        <shortName evidence="8">MoCo guanylyltransferase</shortName>
        <ecNumber evidence="8">2.7.7.77</ecNumber>
    </recommendedName>
    <alternativeName>
        <fullName evidence="8">GTP:molybdopterin guanylyltransferase</fullName>
    </alternativeName>
    <alternativeName>
        <fullName evidence="8">Mo-MPT guanylyltransferase</fullName>
    </alternativeName>
    <alternativeName>
        <fullName evidence="8">Molybdopterin guanylyltransferase</fullName>
    </alternativeName>
    <alternativeName>
        <fullName evidence="8">Molybdopterin-guanine dinucleotide synthase</fullName>
        <shortName evidence="8">MGD synthase</shortName>
    </alternativeName>
</protein>
<dbReference type="EC" id="2.7.7.77" evidence="8"/>
<feature type="domain" description="MobA-like NTP transferase" evidence="9">
    <location>
        <begin position="20"/>
        <end position="167"/>
    </location>
</feature>
<dbReference type="GO" id="GO:0005525">
    <property type="term" value="F:GTP binding"/>
    <property type="evidence" value="ECO:0007669"/>
    <property type="project" value="UniProtKB-UniRule"/>
</dbReference>
<dbReference type="Proteomes" id="UP001071230">
    <property type="component" value="Unassembled WGS sequence"/>
</dbReference>
<evidence type="ECO:0000256" key="5">
    <source>
        <dbReference type="ARBA" id="ARBA00022842"/>
    </source>
</evidence>
<keyword evidence="7 8" id="KW-0501">Molybdenum cofactor biosynthesis</keyword>
<dbReference type="KEGG" id="aacx:DEACI_1380"/>
<dbReference type="Gene3D" id="3.90.550.10">
    <property type="entry name" value="Spore Coat Polysaccharide Biosynthesis Protein SpsA, Chain A"/>
    <property type="match status" value="1"/>
</dbReference>
<proteinExistence type="inferred from homology"/>
<keyword evidence="1 8" id="KW-0963">Cytoplasm</keyword>